<dbReference type="InterPro" id="IPR036736">
    <property type="entry name" value="ACP-like_sf"/>
</dbReference>
<dbReference type="Pfam" id="PF00109">
    <property type="entry name" value="ketoacyl-synt"/>
    <property type="match status" value="1"/>
</dbReference>
<dbReference type="InterPro" id="IPR000873">
    <property type="entry name" value="AMP-dep_synth/lig_dom"/>
</dbReference>
<dbReference type="InterPro" id="IPR050091">
    <property type="entry name" value="PKS_NRPS_Biosynth_Enz"/>
</dbReference>
<feature type="domain" description="Ketosynthase family 3 (KS3)" evidence="5">
    <location>
        <begin position="686"/>
        <end position="1108"/>
    </location>
</feature>
<evidence type="ECO:0000256" key="3">
    <source>
        <dbReference type="ARBA" id="ARBA00022679"/>
    </source>
</evidence>
<keyword evidence="7" id="KW-1185">Reference proteome</keyword>
<organism evidence="6 7">
    <name type="scientific">Thermobacillus xylanilyticus</name>
    <dbReference type="NCBI Taxonomy" id="76633"/>
    <lineage>
        <taxon>Bacteria</taxon>
        <taxon>Bacillati</taxon>
        <taxon>Bacillota</taxon>
        <taxon>Bacilli</taxon>
        <taxon>Bacillales</taxon>
        <taxon>Paenibacillaceae</taxon>
        <taxon>Thermobacillus</taxon>
    </lineage>
</organism>
<evidence type="ECO:0000259" key="4">
    <source>
        <dbReference type="PROSITE" id="PS50075"/>
    </source>
</evidence>
<sequence>MKLAIQHGNPLRLPEGFNTLSGMLLHIAERYPGHGLLFPDASGTDDFVSYPDLVVLARKYLDGLKRHGIRKGDRVIVEIENPKIFYRVFWACMFGGVIAAPVSRPLAWEPGSPGLAKFAKIWEVMDRPVVIIEETQRYRYESLRSDPSFAGLTLLSTDELESDNQAEIVPTDPDDLVFLQFSSGSTGIPKGVKLTNRNILANNMASVRALHASDEDIVFTWLPHTHDMGLFGQHLTPIASGSRIVVFTPYMFIRSPYFFLKKLSDLKGTWFCSPNFGYDRMVRKVSDDLLPTLDLSSLRFSLNGAEPISTAVMNRFIEKFSVCGYRKEMMFPAYGMAEATVAVTLSGIGKQPVIDRISRTRMSRDRTAVIVSPDDSDGVTFTRVGTPVEGMSVRIADEHGNTLREAEIGEIQIQGDSVTSGYYNQEQQTAELFQEGWLRTGDLGYIKDGELVITGRMKDLIIVRGQNYFAHDLEEILYETGAVPHGSLMLVGLFNARTQQEELLAFVKHKGDIRKLLPIRQTMTDRLRETTGIEITHVIPVKSIPKTTSGKLQRYIMANQYESGQFDRVIEEIGNLLADRPDPAPAIADAPDTKTMAFLRRIWSEVLNIPERDIRPDDAFLRLGGNSVKAYLVLDRVERHYRRTIGPEMFLRCKTIREMAEYLESAAPDPDSPKTFQSAAADTSSDRRIAVTGLALRVPGAKTREAFWHNLVTGTDTIRKVSDKRKRLAGRPDWDEWIGELEDVERFDNDFFDISDQEAVCMDPQIRLLLEVAYEALEDAGVLAETDDRRKIGVYAGGSESTYYHLVLDHVRKHGTPAIHPNAMVGNMSNMHAAYLSRQFNFSGPAVTVHTACSSFLAAVHHAVTAIRQGQIAAAVVAGANVLSTPDIQHLSRIAGICSSTRHTRAFDKNADGSVIGEGAIVVFLEPLADAIRGNRKIYGVIRGSAINNDGYSLSMMAPNPTGQAEVLEEAYRDAGVSPEEISYIEAHGSGTAIGDPVEVSALNRVFAPRLGEARGRVGIGSVKTNIGHLFPAAGGAGLAKVLLSLRHRQLPPSLHADEVNPALQLDKTPFYLVKELRDWPAENGKARKAGISSFGLGGTNVHIVLEEWNGETGITGKNHRFGDRLLTFSAKSEQALSMIIEQTAKMLESNPNLSIDDLTFTRNRYRRHYGYRAACVLSRERPLEAFSDMRSGAWLKNRTARVALVVGDLFRVDERRGNAPAAEIEAEFVYWHALLTGLGRFVRNIAENGSLRSGKMLTDALNHRLELTEAIRHAAAGTEATSDVPTQVLHADILIALHASDDEITGILPKEQQDRVTVIRIGPDLRQKYADPLAALHSVMADLYVAGAELDWLKLHPDGSGRMIDLPPYPFSGKSLWIGQEKGE</sequence>
<dbReference type="Gene3D" id="1.10.1200.10">
    <property type="entry name" value="ACP-like"/>
    <property type="match status" value="1"/>
</dbReference>
<dbReference type="SUPFAM" id="SSF56801">
    <property type="entry name" value="Acetyl-CoA synthetase-like"/>
    <property type="match status" value="1"/>
</dbReference>
<gene>
    <name evidence="6" type="primary">txxe 2550</name>
    <name evidence="6" type="ORF">TXXE_10830</name>
</gene>
<protein>
    <submittedName>
        <fullName evidence="6">Mycosubtilin synthase subunit A</fullName>
    </submittedName>
</protein>
<name>A0ABN7RWT7_THEXY</name>
<evidence type="ECO:0000256" key="2">
    <source>
        <dbReference type="ARBA" id="ARBA00022553"/>
    </source>
</evidence>
<dbReference type="Gene3D" id="3.30.300.30">
    <property type="match status" value="1"/>
</dbReference>
<evidence type="ECO:0000313" key="6">
    <source>
        <dbReference type="EMBL" id="CAG5087387.1"/>
    </source>
</evidence>
<dbReference type="InterPro" id="IPR020841">
    <property type="entry name" value="PKS_Beta-ketoAc_synthase_dom"/>
</dbReference>
<dbReference type="Gene3D" id="3.30.70.3290">
    <property type="match status" value="1"/>
</dbReference>
<keyword evidence="3" id="KW-0808">Transferase</keyword>
<dbReference type="SUPFAM" id="SSF47336">
    <property type="entry name" value="ACP-like"/>
    <property type="match status" value="1"/>
</dbReference>
<keyword evidence="2" id="KW-0597">Phosphoprotein</keyword>
<dbReference type="InterPro" id="IPR042099">
    <property type="entry name" value="ANL_N_sf"/>
</dbReference>
<dbReference type="PROSITE" id="PS00455">
    <property type="entry name" value="AMP_BINDING"/>
    <property type="match status" value="1"/>
</dbReference>
<dbReference type="InterPro" id="IPR045851">
    <property type="entry name" value="AMP-bd_C_sf"/>
</dbReference>
<dbReference type="PROSITE" id="PS50075">
    <property type="entry name" value="CARRIER"/>
    <property type="match status" value="1"/>
</dbReference>
<dbReference type="InterPro" id="IPR020845">
    <property type="entry name" value="AMP-binding_CS"/>
</dbReference>
<dbReference type="InterPro" id="IPR009081">
    <property type="entry name" value="PP-bd_ACP"/>
</dbReference>
<dbReference type="Pfam" id="PF00550">
    <property type="entry name" value="PP-binding"/>
    <property type="match status" value="1"/>
</dbReference>
<feature type="domain" description="Carrier" evidence="4">
    <location>
        <begin position="590"/>
        <end position="667"/>
    </location>
</feature>
<dbReference type="Pfam" id="PF16197">
    <property type="entry name" value="KAsynt_C_assoc"/>
    <property type="match status" value="1"/>
</dbReference>
<dbReference type="PANTHER" id="PTHR43775:SF37">
    <property type="entry name" value="SI:DKEY-61P9.11"/>
    <property type="match status" value="1"/>
</dbReference>
<dbReference type="PROSITE" id="PS52004">
    <property type="entry name" value="KS3_2"/>
    <property type="match status" value="1"/>
</dbReference>
<reference evidence="6 7" key="1">
    <citation type="submission" date="2021-04" db="EMBL/GenBank/DDBJ databases">
        <authorList>
            <person name="Rakotoarivonina H."/>
        </authorList>
    </citation>
    <scope>NUCLEOTIDE SEQUENCE [LARGE SCALE GENOMIC DNA]</scope>
    <source>
        <strain evidence="6 7">XE</strain>
    </source>
</reference>
<dbReference type="SUPFAM" id="SSF53901">
    <property type="entry name" value="Thiolase-like"/>
    <property type="match status" value="1"/>
</dbReference>
<dbReference type="Gene3D" id="1.10.1240.100">
    <property type="match status" value="1"/>
</dbReference>
<dbReference type="Proteomes" id="UP000681526">
    <property type="component" value="Unassembled WGS sequence"/>
</dbReference>
<comment type="caution">
    <text evidence="6">The sequence shown here is derived from an EMBL/GenBank/DDBJ whole genome shotgun (WGS) entry which is preliminary data.</text>
</comment>
<dbReference type="InterPro" id="IPR020806">
    <property type="entry name" value="PKS_PP-bd"/>
</dbReference>
<dbReference type="InterPro" id="IPR032821">
    <property type="entry name" value="PKS_assoc"/>
</dbReference>
<evidence type="ECO:0000259" key="5">
    <source>
        <dbReference type="PROSITE" id="PS52004"/>
    </source>
</evidence>
<keyword evidence="1" id="KW-0596">Phosphopantetheine</keyword>
<dbReference type="Pfam" id="PF02801">
    <property type="entry name" value="Ketoacyl-synt_C"/>
    <property type="match status" value="1"/>
</dbReference>
<dbReference type="RefSeq" id="WP_213484637.1">
    <property type="nucleotide sequence ID" value="NZ_CAJRAY010000049.1"/>
</dbReference>
<dbReference type="InterPro" id="IPR014031">
    <property type="entry name" value="Ketoacyl_synth_C"/>
</dbReference>
<dbReference type="SMART" id="SM00825">
    <property type="entry name" value="PKS_KS"/>
    <property type="match status" value="1"/>
</dbReference>
<dbReference type="Pfam" id="PF00501">
    <property type="entry name" value="AMP-binding"/>
    <property type="match status" value="1"/>
</dbReference>
<dbReference type="Gene3D" id="3.40.47.10">
    <property type="match status" value="1"/>
</dbReference>
<dbReference type="Gene3D" id="3.40.50.12780">
    <property type="entry name" value="N-terminal domain of ligase-like"/>
    <property type="match status" value="1"/>
</dbReference>
<dbReference type="InterPro" id="IPR016039">
    <property type="entry name" value="Thiolase-like"/>
</dbReference>
<evidence type="ECO:0000313" key="7">
    <source>
        <dbReference type="Proteomes" id="UP000681526"/>
    </source>
</evidence>
<dbReference type="PANTHER" id="PTHR43775">
    <property type="entry name" value="FATTY ACID SYNTHASE"/>
    <property type="match status" value="1"/>
</dbReference>
<accession>A0ABN7RWT7</accession>
<proteinExistence type="predicted"/>
<evidence type="ECO:0000256" key="1">
    <source>
        <dbReference type="ARBA" id="ARBA00022450"/>
    </source>
</evidence>
<dbReference type="EMBL" id="CAJRAY010000049">
    <property type="protein sequence ID" value="CAG5087387.1"/>
    <property type="molecule type" value="Genomic_DNA"/>
</dbReference>
<dbReference type="InterPro" id="IPR014030">
    <property type="entry name" value="Ketoacyl_synth_N"/>
</dbReference>
<dbReference type="CDD" id="cd00833">
    <property type="entry name" value="PKS"/>
    <property type="match status" value="1"/>
</dbReference>
<dbReference type="SMART" id="SM00823">
    <property type="entry name" value="PKS_PP"/>
    <property type="match status" value="1"/>
</dbReference>